<evidence type="ECO:0000256" key="1">
    <source>
        <dbReference type="SAM" id="MobiDB-lite"/>
    </source>
</evidence>
<reference evidence="2 3" key="1">
    <citation type="journal article" date="2016" name="DNA Res.">
        <title>The draft genome of MD-2 pineapple using hybrid error correction of long reads.</title>
        <authorList>
            <person name="Redwan R.M."/>
            <person name="Saidin A."/>
            <person name="Kumar S.V."/>
        </authorList>
    </citation>
    <scope>NUCLEOTIDE SEQUENCE [LARGE SCALE GENOMIC DNA]</scope>
    <source>
        <strain evidence="3">cv. MD2</strain>
        <tissue evidence="2">Leaf</tissue>
    </source>
</reference>
<proteinExistence type="predicted"/>
<feature type="non-terminal residue" evidence="2">
    <location>
        <position position="141"/>
    </location>
</feature>
<name>A0A199V345_ANACO</name>
<dbReference type="AlphaFoldDB" id="A0A199V345"/>
<organism evidence="2 3">
    <name type="scientific">Ananas comosus</name>
    <name type="common">Pineapple</name>
    <name type="synonym">Ananas ananas</name>
    <dbReference type="NCBI Taxonomy" id="4615"/>
    <lineage>
        <taxon>Eukaryota</taxon>
        <taxon>Viridiplantae</taxon>
        <taxon>Streptophyta</taxon>
        <taxon>Embryophyta</taxon>
        <taxon>Tracheophyta</taxon>
        <taxon>Spermatophyta</taxon>
        <taxon>Magnoliopsida</taxon>
        <taxon>Liliopsida</taxon>
        <taxon>Poales</taxon>
        <taxon>Bromeliaceae</taxon>
        <taxon>Bromelioideae</taxon>
        <taxon>Ananas</taxon>
    </lineage>
</organism>
<evidence type="ECO:0000313" key="3">
    <source>
        <dbReference type="Proteomes" id="UP000092600"/>
    </source>
</evidence>
<dbReference type="InterPro" id="IPR044296">
    <property type="entry name" value="HIPP46"/>
</dbReference>
<protein>
    <submittedName>
        <fullName evidence="2">Uncharacterized protein</fullName>
    </submittedName>
</protein>
<dbReference type="EMBL" id="LSRQ01003522">
    <property type="protein sequence ID" value="OAY71321.1"/>
    <property type="molecule type" value="Genomic_DNA"/>
</dbReference>
<comment type="caution">
    <text evidence="2">The sequence shown here is derived from an EMBL/GenBank/DDBJ whole genome shotgun (WGS) entry which is preliminary data.</text>
</comment>
<dbReference type="Proteomes" id="UP000092600">
    <property type="component" value="Unassembled WGS sequence"/>
</dbReference>
<gene>
    <name evidence="2" type="ORF">ACMD2_25687</name>
</gene>
<dbReference type="Gene3D" id="3.30.70.100">
    <property type="match status" value="1"/>
</dbReference>
<sequence>MSDLPVPNEGSCFWVQASVSRYQSSNTLPLALGTVGSAPKDRDEDPDGLQKRSKKGHGIDSIAVDGDKLVVTGVGVDSVKLVKSLRKKIGCTQIVTVSEVKKDKEEKPPTIPYLYSYSYSHLPPMYVMSDAPAPDHPCSIM</sequence>
<evidence type="ECO:0000313" key="2">
    <source>
        <dbReference type="EMBL" id="OAY71321.1"/>
    </source>
</evidence>
<feature type="region of interest" description="Disordered" evidence="1">
    <location>
        <begin position="33"/>
        <end position="57"/>
    </location>
</feature>
<dbReference type="PANTHER" id="PTHR46371">
    <property type="entry name" value="OS04G0464100 PROTEIN"/>
    <property type="match status" value="1"/>
</dbReference>
<accession>A0A199V345</accession>